<gene>
    <name evidence="1" type="ORF">DW859_06690</name>
</gene>
<proteinExistence type="predicted"/>
<dbReference type="Proteomes" id="UP000265808">
    <property type="component" value="Unassembled WGS sequence"/>
</dbReference>
<organism evidence="1 2">
    <name type="scientific">Blautia obeum</name>
    <dbReference type="NCBI Taxonomy" id="40520"/>
    <lineage>
        <taxon>Bacteria</taxon>
        <taxon>Bacillati</taxon>
        <taxon>Bacillota</taxon>
        <taxon>Clostridia</taxon>
        <taxon>Lachnospirales</taxon>
        <taxon>Lachnospiraceae</taxon>
        <taxon>Blautia</taxon>
    </lineage>
</organism>
<dbReference type="InterPro" id="IPR012337">
    <property type="entry name" value="RNaseH-like_sf"/>
</dbReference>
<dbReference type="RefSeq" id="WP_117997308.1">
    <property type="nucleotide sequence ID" value="NZ_JAQDKV010000006.1"/>
</dbReference>
<evidence type="ECO:0000313" key="1">
    <source>
        <dbReference type="EMBL" id="RHC08554.1"/>
    </source>
</evidence>
<dbReference type="GO" id="GO:0003676">
    <property type="term" value="F:nucleic acid binding"/>
    <property type="evidence" value="ECO:0007669"/>
    <property type="project" value="InterPro"/>
</dbReference>
<evidence type="ECO:0008006" key="3">
    <source>
        <dbReference type="Google" id="ProtNLM"/>
    </source>
</evidence>
<protein>
    <recommendedName>
        <fullName evidence="3">Exonuclease domain-containing protein</fullName>
    </recommendedName>
</protein>
<dbReference type="SUPFAM" id="SSF53098">
    <property type="entry name" value="Ribonuclease H-like"/>
    <property type="match status" value="1"/>
</dbReference>
<dbReference type="AlphaFoldDB" id="A0A454HJ17"/>
<name>A0A454HJ17_9FIRM</name>
<evidence type="ECO:0000313" key="2">
    <source>
        <dbReference type="Proteomes" id="UP000265808"/>
    </source>
</evidence>
<reference evidence="1 2" key="1">
    <citation type="submission" date="2018-08" db="EMBL/GenBank/DDBJ databases">
        <title>A genome reference for cultivated species of the human gut microbiota.</title>
        <authorList>
            <person name="Zou Y."/>
            <person name="Xue W."/>
            <person name="Luo G."/>
        </authorList>
    </citation>
    <scope>NUCLEOTIDE SEQUENCE [LARGE SCALE GENOMIC DNA]</scope>
    <source>
        <strain evidence="1 2">AM37-4AC</strain>
    </source>
</reference>
<sequence>MGNETRSETEQFEYLFLDLEWNQPIGTTELTDRAAVQIAIVAVDEAMNPVKSFSRAIRLRNPESLNPHTVKIIHMPEYNIMQGRSREEVMESVRQTFPAYKHIVVWTRDTYDLFKRDMRECGIAMCKHRVVVLQDVLAVIAGSGQGKIRFEHALQCAEIEYELNYLHHSKHDANYLYQLFTKCYSQYFKLTREEYCDTNIFSGKMHFAKCRYVRKFQPEVILLKPKSSIFMGYTPCKVCACQVEWKRFDWIVLTNIQGKNGINLRNLYPTEKNIEILCKYFHMSYSICDEIVFIRTDFARWIIYLSEGKVSKLLHENYKPSKSEYSKKQKKKCMEGYHKQKLPSQNLYEVLRYIDSHDSSMVKRMAKKSRLEHLFEQVEQEA</sequence>
<dbReference type="Gene3D" id="3.30.420.10">
    <property type="entry name" value="Ribonuclease H-like superfamily/Ribonuclease H"/>
    <property type="match status" value="1"/>
</dbReference>
<accession>A0A454HJ17</accession>
<comment type="caution">
    <text evidence="1">The sequence shown here is derived from an EMBL/GenBank/DDBJ whole genome shotgun (WGS) entry which is preliminary data.</text>
</comment>
<dbReference type="EMBL" id="QSHL01000003">
    <property type="protein sequence ID" value="RHC08554.1"/>
    <property type="molecule type" value="Genomic_DNA"/>
</dbReference>
<dbReference type="InterPro" id="IPR036397">
    <property type="entry name" value="RNaseH_sf"/>
</dbReference>